<evidence type="ECO:0000256" key="5">
    <source>
        <dbReference type="ARBA" id="ARBA00022679"/>
    </source>
</evidence>
<keyword evidence="7 11" id="KW-0256">Endoplasmic reticulum</keyword>
<evidence type="ECO:0000256" key="9">
    <source>
        <dbReference type="ARBA" id="ARBA00023136"/>
    </source>
</evidence>
<dbReference type="FunCoup" id="Q1ZXB4">
    <property type="interactions" value="2"/>
</dbReference>
<evidence type="ECO:0000256" key="8">
    <source>
        <dbReference type="ARBA" id="ARBA00022989"/>
    </source>
</evidence>
<evidence type="ECO:0000256" key="11">
    <source>
        <dbReference type="RuleBase" id="RU363075"/>
    </source>
</evidence>
<evidence type="ECO:0000256" key="12">
    <source>
        <dbReference type="SAM" id="MobiDB-lite"/>
    </source>
</evidence>
<dbReference type="PANTHER" id="PTHR22760:SF3">
    <property type="entry name" value="GPI MANNOSYLTRANSFERASE 4"/>
    <property type="match status" value="1"/>
</dbReference>
<dbReference type="EC" id="2.4.1.-" evidence="11"/>
<keyword evidence="8 11" id="KW-1133">Transmembrane helix</keyword>
<protein>
    <recommendedName>
        <fullName evidence="11">Mannosyltransferase</fullName>
        <ecNumber evidence="11">2.4.1.-</ecNumber>
    </recommendedName>
</protein>
<evidence type="ECO:0000256" key="4">
    <source>
        <dbReference type="ARBA" id="ARBA00022676"/>
    </source>
</evidence>
<evidence type="ECO:0000256" key="7">
    <source>
        <dbReference type="ARBA" id="ARBA00022824"/>
    </source>
</evidence>
<feature type="region of interest" description="Disordered" evidence="12">
    <location>
        <begin position="370"/>
        <end position="427"/>
    </location>
</feature>
<feature type="transmembrane region" description="Helical" evidence="11">
    <location>
        <begin position="461"/>
        <end position="479"/>
    </location>
</feature>
<reference evidence="13 14" key="1">
    <citation type="journal article" date="2005" name="Nature">
        <title>The genome of the social amoeba Dictyostelium discoideum.</title>
        <authorList>
            <consortium name="The Dictyostelium discoideum Sequencing Consortium"/>
            <person name="Eichinger L."/>
            <person name="Pachebat J.A."/>
            <person name="Glockner G."/>
            <person name="Rajandream M.A."/>
            <person name="Sucgang R."/>
            <person name="Berriman M."/>
            <person name="Song J."/>
            <person name="Olsen R."/>
            <person name="Szafranski K."/>
            <person name="Xu Q."/>
            <person name="Tunggal B."/>
            <person name="Kummerfeld S."/>
            <person name="Madera M."/>
            <person name="Konfortov B.A."/>
            <person name="Rivero F."/>
            <person name="Bankier A.T."/>
            <person name="Lehmann R."/>
            <person name="Hamlin N."/>
            <person name="Davies R."/>
            <person name="Gaudet P."/>
            <person name="Fey P."/>
            <person name="Pilcher K."/>
            <person name="Chen G."/>
            <person name="Saunders D."/>
            <person name="Sodergren E."/>
            <person name="Davis P."/>
            <person name="Kerhornou A."/>
            <person name="Nie X."/>
            <person name="Hall N."/>
            <person name="Anjard C."/>
            <person name="Hemphill L."/>
            <person name="Bason N."/>
            <person name="Farbrother P."/>
            <person name="Desany B."/>
            <person name="Just E."/>
            <person name="Morio T."/>
            <person name="Rost R."/>
            <person name="Churcher C."/>
            <person name="Cooper J."/>
            <person name="Haydock S."/>
            <person name="van Driessche N."/>
            <person name="Cronin A."/>
            <person name="Goodhead I."/>
            <person name="Muzny D."/>
            <person name="Mourier T."/>
            <person name="Pain A."/>
            <person name="Lu M."/>
            <person name="Harper D."/>
            <person name="Lindsay R."/>
            <person name="Hauser H."/>
            <person name="James K."/>
            <person name="Quiles M."/>
            <person name="Madan Babu M."/>
            <person name="Saito T."/>
            <person name="Buchrieser C."/>
            <person name="Wardroper A."/>
            <person name="Felder M."/>
            <person name="Thangavelu M."/>
            <person name="Johnson D."/>
            <person name="Knights A."/>
            <person name="Loulseged H."/>
            <person name="Mungall K."/>
            <person name="Oliver K."/>
            <person name="Price C."/>
            <person name="Quail M.A."/>
            <person name="Urushihara H."/>
            <person name="Hernandez J."/>
            <person name="Rabbinowitsch E."/>
            <person name="Steffen D."/>
            <person name="Sanders M."/>
            <person name="Ma J."/>
            <person name="Kohara Y."/>
            <person name="Sharp S."/>
            <person name="Simmonds M."/>
            <person name="Spiegler S."/>
            <person name="Tivey A."/>
            <person name="Sugano S."/>
            <person name="White B."/>
            <person name="Walker D."/>
            <person name="Woodward J."/>
            <person name="Winckler T."/>
            <person name="Tanaka Y."/>
            <person name="Shaulsky G."/>
            <person name="Schleicher M."/>
            <person name="Weinstock G."/>
            <person name="Rosenthal A."/>
            <person name="Cox E.C."/>
            <person name="Chisholm R.L."/>
            <person name="Gibbs R."/>
            <person name="Loomis W.F."/>
            <person name="Platzer M."/>
            <person name="Kay R.R."/>
            <person name="Williams J."/>
            <person name="Dear P.H."/>
            <person name="Noegel A.A."/>
            <person name="Barrell B."/>
            <person name="Kuspa A."/>
        </authorList>
    </citation>
    <scope>NUCLEOTIDE SEQUENCE [LARGE SCALE GENOMIC DNA]</scope>
    <source>
        <strain evidence="13 14">AX4</strain>
    </source>
</reference>
<evidence type="ECO:0000256" key="3">
    <source>
        <dbReference type="ARBA" id="ARBA00022502"/>
    </source>
</evidence>
<dbReference type="OMA" id="HGIHPRY"/>
<dbReference type="AlphaFoldDB" id="Q1ZXB4"/>
<dbReference type="GO" id="GO:0005789">
    <property type="term" value="C:endoplasmic reticulum membrane"/>
    <property type="evidence" value="ECO:0000318"/>
    <property type="project" value="GO_Central"/>
</dbReference>
<organism evidence="13 14">
    <name type="scientific">Dictyostelium discoideum</name>
    <name type="common">Social amoeba</name>
    <dbReference type="NCBI Taxonomy" id="44689"/>
    <lineage>
        <taxon>Eukaryota</taxon>
        <taxon>Amoebozoa</taxon>
        <taxon>Evosea</taxon>
        <taxon>Eumycetozoa</taxon>
        <taxon>Dictyostelia</taxon>
        <taxon>Dictyosteliales</taxon>
        <taxon>Dictyosteliaceae</taxon>
        <taxon>Dictyostelium</taxon>
    </lineage>
</organism>
<comment type="caution">
    <text evidence="13">The sequence shown here is derived from an EMBL/GenBank/DDBJ whole genome shotgun (WGS) entry which is preliminary data.</text>
</comment>
<dbReference type="GeneID" id="8628115"/>
<dbReference type="HOGENOM" id="CLU_022957_1_0_1"/>
<feature type="compositionally biased region" description="Low complexity" evidence="12">
    <location>
        <begin position="370"/>
        <end position="396"/>
    </location>
</feature>
<name>Q1ZXB4_DICDI</name>
<dbReference type="VEuPathDB" id="AmoebaDB:DDB_G0291660"/>
<feature type="transmembrane region" description="Helical" evidence="11">
    <location>
        <begin position="220"/>
        <end position="245"/>
    </location>
</feature>
<keyword evidence="14" id="KW-1185">Reference proteome</keyword>
<feature type="transmembrane region" description="Helical" evidence="11">
    <location>
        <begin position="341"/>
        <end position="360"/>
    </location>
</feature>
<dbReference type="Pfam" id="PF03901">
    <property type="entry name" value="Glyco_transf_22"/>
    <property type="match status" value="2"/>
</dbReference>
<dbReference type="KEGG" id="ddi:DDB_G0291660"/>
<evidence type="ECO:0000256" key="1">
    <source>
        <dbReference type="ARBA" id="ARBA00004477"/>
    </source>
</evidence>
<dbReference type="GO" id="GO:0000026">
    <property type="term" value="F:alpha-1,2-mannosyltransferase activity"/>
    <property type="evidence" value="ECO:0000318"/>
    <property type="project" value="GO_Central"/>
</dbReference>
<dbReference type="PANTHER" id="PTHR22760">
    <property type="entry name" value="GLYCOSYLTRANSFERASE"/>
    <property type="match status" value="1"/>
</dbReference>
<evidence type="ECO:0000313" key="14">
    <source>
        <dbReference type="Proteomes" id="UP000002195"/>
    </source>
</evidence>
<accession>Q1ZXB4</accession>
<evidence type="ECO:0000313" key="13">
    <source>
        <dbReference type="EMBL" id="EAS66820.1"/>
    </source>
</evidence>
<keyword evidence="6 11" id="KW-0812">Transmembrane</keyword>
<comment type="subcellular location">
    <subcellularLocation>
        <location evidence="1 11">Endoplasmic reticulum membrane</location>
        <topology evidence="1 11">Multi-pass membrane protein</topology>
    </subcellularLocation>
</comment>
<feature type="transmembrane region" description="Helical" evidence="11">
    <location>
        <begin position="434"/>
        <end position="455"/>
    </location>
</feature>
<comment type="pathway">
    <text evidence="2">Glycolipid biosynthesis; glycosylphosphatidylinositol-anchor biosynthesis.</text>
</comment>
<dbReference type="RefSeq" id="XP_001134503.1">
    <property type="nucleotide sequence ID" value="XM_001134503.1"/>
</dbReference>
<dbReference type="Reactome" id="R-DDI-162710">
    <property type="pathway name" value="Synthesis of glycosylphosphatidylinositol (GPI)"/>
</dbReference>
<feature type="transmembrane region" description="Helical" evidence="11">
    <location>
        <begin position="156"/>
        <end position="187"/>
    </location>
</feature>
<feature type="compositionally biased region" description="Low complexity" evidence="12">
    <location>
        <begin position="414"/>
        <end position="426"/>
    </location>
</feature>
<dbReference type="EMBL" id="AAFI02000177">
    <property type="protein sequence ID" value="EAS66820.1"/>
    <property type="molecule type" value="Genomic_DNA"/>
</dbReference>
<keyword evidence="5" id="KW-0808">Transferase</keyword>
<dbReference type="Proteomes" id="UP000002195">
    <property type="component" value="Unassembled WGS sequence"/>
</dbReference>
<evidence type="ECO:0000256" key="2">
    <source>
        <dbReference type="ARBA" id="ARBA00004687"/>
    </source>
</evidence>
<dbReference type="dictyBase" id="DDB_G0291660">
    <property type="gene designation" value="smp3"/>
</dbReference>
<feature type="transmembrane region" description="Helical" evidence="11">
    <location>
        <begin position="486"/>
        <end position="505"/>
    </location>
</feature>
<dbReference type="InterPro" id="IPR005599">
    <property type="entry name" value="GPI_mannosylTrfase"/>
</dbReference>
<dbReference type="STRING" id="44689.Q1ZXB4"/>
<evidence type="ECO:0000256" key="10">
    <source>
        <dbReference type="ARBA" id="ARBA00038466"/>
    </source>
</evidence>
<dbReference type="InParanoid" id="Q1ZXB4"/>
<comment type="similarity">
    <text evidence="10">Belongs to the glycosyltransferase 22 family. PIGZ subfamily.</text>
</comment>
<dbReference type="PaxDb" id="44689-DDB0231709"/>
<keyword evidence="9 11" id="KW-0472">Membrane</keyword>
<gene>
    <name evidence="13" type="primary">smp3</name>
    <name evidence="13" type="ORF">DDB_G0291660</name>
</gene>
<sequence>MLKKVILSILYNLKNVIFNRNNNYNNNNKNKIPLPNSYCISILIRFIVGVLAIGYIHPDEYFQSPEITSSFMFNFKTFTPWEFNDSNPCRSVVIPFNLSHRKSLSILSSCWLIIIFHSRTFSNTIESLLVATLLTIILLYKKSISKGENTFFKDLLIGIIVSCGIFARFTFIFFATPLGIYLLYLLFQSSSSSSSATKSSINNNSNNGCKKFTKSKLSCIISIILIIFGFLIASSFFIIIDSIYFNYLDHLKLISDFNLITSNINTSDLFLSSNSTIDIINQISNIPKHPLISDLNSTHIISFLKNNLTYTPINSFLYNLDVDNLSDHGIHNRLTHLFVNLPMMVGPLVLLLFIEIISILKNGFNVNKQTNNVNNNNNNTNNNNNNNNNTNNNNNDNHNHSGIDNGSIKRNHHSSSSLSQSSTSPSNRKEVFPISIRILLVSIILFGLFFLSLAPHQEPRFLLPLFFPLALLSYRYFYFNKKSSKLLLILWILFNMILTIFFGFVHQGGVTPSLVYIGSKIVKPQQQQQYLLLGEIENNLNITNSNINNNKINNENLQKSNNKLNNITIMFYHTYMPPRYLLGIERNNEKINLLDLGGKDINSLKNLVDEIKGSKIFILSPTKDILYQQYKDKTCQLTESFWPHLTTEDPPQSIDELRLFMFECNDL</sequence>
<feature type="transmembrane region" description="Helical" evidence="11">
    <location>
        <begin position="38"/>
        <end position="56"/>
    </location>
</feature>
<keyword evidence="3" id="KW-0337">GPI-anchor biosynthesis</keyword>
<keyword evidence="4 11" id="KW-0328">Glycosyltransferase</keyword>
<proteinExistence type="inferred from homology"/>
<evidence type="ECO:0000256" key="6">
    <source>
        <dbReference type="ARBA" id="ARBA00022692"/>
    </source>
</evidence>
<dbReference type="eggNOG" id="KOG4123">
    <property type="taxonomic scope" value="Eukaryota"/>
</dbReference>
<dbReference type="GO" id="GO:0006506">
    <property type="term" value="P:GPI anchor biosynthetic process"/>
    <property type="evidence" value="ECO:0000318"/>
    <property type="project" value="GO_Central"/>
</dbReference>